<feature type="compositionally biased region" description="Polar residues" evidence="1">
    <location>
        <begin position="202"/>
        <end position="211"/>
    </location>
</feature>
<organism evidence="3 4">
    <name type="scientific">Monopterus albus</name>
    <name type="common">Swamp eel</name>
    <dbReference type="NCBI Taxonomy" id="43700"/>
    <lineage>
        <taxon>Eukaryota</taxon>
        <taxon>Metazoa</taxon>
        <taxon>Chordata</taxon>
        <taxon>Craniata</taxon>
        <taxon>Vertebrata</taxon>
        <taxon>Euteleostomi</taxon>
        <taxon>Actinopterygii</taxon>
        <taxon>Neopterygii</taxon>
        <taxon>Teleostei</taxon>
        <taxon>Neoteleostei</taxon>
        <taxon>Acanthomorphata</taxon>
        <taxon>Anabantaria</taxon>
        <taxon>Synbranchiformes</taxon>
        <taxon>Synbranchidae</taxon>
        <taxon>Monopterus</taxon>
    </lineage>
</organism>
<dbReference type="Ensembl" id="ENSMALT00000020738.1">
    <property type="protein sequence ID" value="ENSMALP00000020340.1"/>
    <property type="gene ID" value="ENSMALG00000014148.1"/>
</dbReference>
<name>A0A3Q3JUM0_MONAL</name>
<feature type="transmembrane region" description="Helical" evidence="2">
    <location>
        <begin position="374"/>
        <end position="396"/>
    </location>
</feature>
<proteinExistence type="predicted"/>
<dbReference type="PANTHER" id="PTHR45845">
    <property type="entry name" value="RHO GUANINE NUCLEOTIDE EXCHANGE FACTOR-RELATED"/>
    <property type="match status" value="1"/>
</dbReference>
<keyword evidence="2" id="KW-0472">Membrane</keyword>
<accession>A0A3Q3JUM0</accession>
<feature type="compositionally biased region" description="Low complexity" evidence="1">
    <location>
        <begin position="258"/>
        <end position="292"/>
    </location>
</feature>
<keyword evidence="4" id="KW-1185">Reference proteome</keyword>
<dbReference type="InterPro" id="IPR052231">
    <property type="entry name" value="Rho_GEF_signaling-related"/>
</dbReference>
<dbReference type="Proteomes" id="UP000261600">
    <property type="component" value="Unplaced"/>
</dbReference>
<feature type="region of interest" description="Disordered" evidence="1">
    <location>
        <begin position="182"/>
        <end position="220"/>
    </location>
</feature>
<evidence type="ECO:0000256" key="1">
    <source>
        <dbReference type="SAM" id="MobiDB-lite"/>
    </source>
</evidence>
<feature type="region of interest" description="Disordered" evidence="1">
    <location>
        <begin position="248"/>
        <end position="292"/>
    </location>
</feature>
<reference evidence="3" key="1">
    <citation type="submission" date="2025-08" db="UniProtKB">
        <authorList>
            <consortium name="Ensembl"/>
        </authorList>
    </citation>
    <scope>IDENTIFICATION</scope>
</reference>
<evidence type="ECO:0000256" key="2">
    <source>
        <dbReference type="SAM" id="Phobius"/>
    </source>
</evidence>
<sequence length="477" mass="51521">MKGSTLSALYPPFQATSGTVLCQVLHVVESCFRGDGLRYLLHFLLPAKQFLQNLQQDACEQYCGLLFRHEGWPLCVHEKVVVQLCPLDQHLLHPGDFYLLVSPAAAPPRAHSSTYRSSQEVSAIALRSLFTMAWLDSVNREREQRGVSRLERCLLSANGDVFRVPWEDLVYPQFISREMLINTSPDPCRDANSSRLDVKLPPSSTKTNHSPADSDDSEGEYVELTELPLPRFSPQKGSLTQSISLQLQARTSTTTHRPSAASHTPANTSAHSAAAHTPANTSAHSAAAHTPANTSAHFAAAHTPANSSAHSAASHTPANTRASCLPLCLRHCVVSLSVFATVSSPSLSSPLCRVPPVPISVSSAFFPLYPPPCSPAVCLLLLCVCLCVLLCIFSASPAGTRDRSGRALLTVCTRSSVWSDPSCDGTELLRLLLYYTSTLRYKLTSLGLTVLVDARGAAPVPALLSALRSLQVSVRYT</sequence>
<protein>
    <submittedName>
        <fullName evidence="3">Uncharacterized protein</fullName>
    </submittedName>
</protein>
<evidence type="ECO:0000313" key="4">
    <source>
        <dbReference type="Proteomes" id="UP000261600"/>
    </source>
</evidence>
<feature type="compositionally biased region" description="Polar residues" evidence="1">
    <location>
        <begin position="182"/>
        <end position="195"/>
    </location>
</feature>
<reference evidence="3" key="2">
    <citation type="submission" date="2025-09" db="UniProtKB">
        <authorList>
            <consortium name="Ensembl"/>
        </authorList>
    </citation>
    <scope>IDENTIFICATION</scope>
</reference>
<dbReference type="PANTHER" id="PTHR45845:SF2">
    <property type="entry name" value="RIKEN CDNA D630003M21 GENE"/>
    <property type="match status" value="1"/>
</dbReference>
<feature type="compositionally biased region" description="Polar residues" evidence="1">
    <location>
        <begin position="248"/>
        <end position="257"/>
    </location>
</feature>
<keyword evidence="2" id="KW-1133">Transmembrane helix</keyword>
<evidence type="ECO:0000313" key="3">
    <source>
        <dbReference type="Ensembl" id="ENSMALP00000020340.1"/>
    </source>
</evidence>
<keyword evidence="2" id="KW-0812">Transmembrane</keyword>
<dbReference type="AlphaFoldDB" id="A0A3Q3JUM0"/>